<evidence type="ECO:0000313" key="1">
    <source>
        <dbReference type="EMBL" id="KAL3522518.1"/>
    </source>
</evidence>
<protein>
    <submittedName>
        <fullName evidence="1">Uncharacterized protein</fullName>
    </submittedName>
</protein>
<comment type="caution">
    <text evidence="1">The sequence shown here is derived from an EMBL/GenBank/DDBJ whole genome shotgun (WGS) entry which is preliminary data.</text>
</comment>
<name>A0ABD2ZU57_9GENT</name>
<dbReference type="AlphaFoldDB" id="A0ABD2ZU57"/>
<organism evidence="1 2">
    <name type="scientific">Cinchona calisaya</name>
    <dbReference type="NCBI Taxonomy" id="153742"/>
    <lineage>
        <taxon>Eukaryota</taxon>
        <taxon>Viridiplantae</taxon>
        <taxon>Streptophyta</taxon>
        <taxon>Embryophyta</taxon>
        <taxon>Tracheophyta</taxon>
        <taxon>Spermatophyta</taxon>
        <taxon>Magnoliopsida</taxon>
        <taxon>eudicotyledons</taxon>
        <taxon>Gunneridae</taxon>
        <taxon>Pentapetalae</taxon>
        <taxon>asterids</taxon>
        <taxon>lamiids</taxon>
        <taxon>Gentianales</taxon>
        <taxon>Rubiaceae</taxon>
        <taxon>Cinchonoideae</taxon>
        <taxon>Cinchoneae</taxon>
        <taxon>Cinchona</taxon>
    </lineage>
</organism>
<dbReference type="Proteomes" id="UP001630127">
    <property type="component" value="Unassembled WGS sequence"/>
</dbReference>
<sequence length="119" mass="13362">MDIEQWNEQVHDDEEMLDKKFSEDGELDEYLDFNLKVEFKKPQFELKVADLLSCLALPTENGVTSVDGAATYENEAEEYPKSGALLLNAIREAHFGGIVVPSPIDIGNNILKLYKVAKT</sequence>
<reference evidence="1 2" key="1">
    <citation type="submission" date="2024-11" db="EMBL/GenBank/DDBJ databases">
        <title>A near-complete genome assembly of Cinchona calisaya.</title>
        <authorList>
            <person name="Lian D.C."/>
            <person name="Zhao X.W."/>
            <person name="Wei L."/>
        </authorList>
    </citation>
    <scope>NUCLEOTIDE SEQUENCE [LARGE SCALE GENOMIC DNA]</scope>
    <source>
        <tissue evidence="1">Nenye</tissue>
    </source>
</reference>
<dbReference type="EMBL" id="JBJUIK010000007">
    <property type="protein sequence ID" value="KAL3522518.1"/>
    <property type="molecule type" value="Genomic_DNA"/>
</dbReference>
<keyword evidence="2" id="KW-1185">Reference proteome</keyword>
<accession>A0ABD2ZU57</accession>
<evidence type="ECO:0000313" key="2">
    <source>
        <dbReference type="Proteomes" id="UP001630127"/>
    </source>
</evidence>
<gene>
    <name evidence="1" type="ORF">ACH5RR_015352</name>
</gene>
<proteinExistence type="predicted"/>